<proteinExistence type="predicted"/>
<evidence type="ECO:0000313" key="3">
    <source>
        <dbReference type="Proteomes" id="UP000254712"/>
    </source>
</evidence>
<dbReference type="AlphaFoldDB" id="A0A379X387"/>
<evidence type="ECO:0000256" key="1">
    <source>
        <dbReference type="SAM" id="SignalP"/>
    </source>
</evidence>
<dbReference type="EMBL" id="UGXT01000002">
    <property type="protein sequence ID" value="SUH40823.1"/>
    <property type="molecule type" value="Genomic_DNA"/>
</dbReference>
<keyword evidence="1" id="KW-0732">Signal</keyword>
<dbReference type="GO" id="GO:0016853">
    <property type="term" value="F:isomerase activity"/>
    <property type="evidence" value="ECO:0007669"/>
    <property type="project" value="UniProtKB-KW"/>
</dbReference>
<dbReference type="Proteomes" id="UP000254712">
    <property type="component" value="Unassembled WGS sequence"/>
</dbReference>
<feature type="chain" id="PRO_5016887097" evidence="1">
    <location>
        <begin position="20"/>
        <end position="32"/>
    </location>
</feature>
<gene>
    <name evidence="2" type="primary">dsbA_3</name>
    <name evidence="2" type="ORF">NCTC8261_07237</name>
</gene>
<feature type="signal peptide" evidence="1">
    <location>
        <begin position="1"/>
        <end position="19"/>
    </location>
</feature>
<sequence length="32" mass="3384">MKKIWLALAGMVLAFSASAAQISDGKQYITLG</sequence>
<accession>A0A379X387</accession>
<evidence type="ECO:0000313" key="2">
    <source>
        <dbReference type="EMBL" id="SUH40823.1"/>
    </source>
</evidence>
<organism evidence="2 3">
    <name type="scientific">Salmonella enterica I</name>
    <dbReference type="NCBI Taxonomy" id="59201"/>
    <lineage>
        <taxon>Bacteria</taxon>
        <taxon>Pseudomonadati</taxon>
        <taxon>Pseudomonadota</taxon>
        <taxon>Gammaproteobacteria</taxon>
        <taxon>Enterobacterales</taxon>
        <taxon>Enterobacteriaceae</taxon>
        <taxon>Salmonella</taxon>
    </lineage>
</organism>
<reference evidence="2 3" key="1">
    <citation type="submission" date="2018-06" db="EMBL/GenBank/DDBJ databases">
        <authorList>
            <consortium name="Pathogen Informatics"/>
            <person name="Doyle S."/>
        </authorList>
    </citation>
    <scope>NUCLEOTIDE SEQUENCE [LARGE SCALE GENOMIC DNA]</scope>
    <source>
        <strain evidence="2 3">NCTC8261</strain>
    </source>
</reference>
<keyword evidence="2" id="KW-0413">Isomerase</keyword>
<protein>
    <submittedName>
        <fullName evidence="2">Periplasmic protein disulfide isomerase I</fullName>
    </submittedName>
</protein>
<name>A0A379X387_SALET</name>